<reference evidence="1" key="1">
    <citation type="journal article" date="2022" name="bioRxiv">
        <title>Sequencing and chromosome-scale assembly of the giantPleurodeles waltlgenome.</title>
        <authorList>
            <person name="Brown T."/>
            <person name="Elewa A."/>
            <person name="Iarovenko S."/>
            <person name="Subramanian E."/>
            <person name="Araus A.J."/>
            <person name="Petzold A."/>
            <person name="Susuki M."/>
            <person name="Suzuki K.-i.T."/>
            <person name="Hayashi T."/>
            <person name="Toyoda A."/>
            <person name="Oliveira C."/>
            <person name="Osipova E."/>
            <person name="Leigh N.D."/>
            <person name="Simon A."/>
            <person name="Yun M.H."/>
        </authorList>
    </citation>
    <scope>NUCLEOTIDE SEQUENCE</scope>
    <source>
        <strain evidence="1">20211129_DDA</strain>
        <tissue evidence="1">Liver</tissue>
    </source>
</reference>
<dbReference type="AlphaFoldDB" id="A0AAV7TRX5"/>
<accession>A0AAV7TRX5</accession>
<dbReference type="EMBL" id="JANPWB010000006">
    <property type="protein sequence ID" value="KAJ1179221.1"/>
    <property type="molecule type" value="Genomic_DNA"/>
</dbReference>
<organism evidence="1 2">
    <name type="scientific">Pleurodeles waltl</name>
    <name type="common">Iberian ribbed newt</name>
    <dbReference type="NCBI Taxonomy" id="8319"/>
    <lineage>
        <taxon>Eukaryota</taxon>
        <taxon>Metazoa</taxon>
        <taxon>Chordata</taxon>
        <taxon>Craniata</taxon>
        <taxon>Vertebrata</taxon>
        <taxon>Euteleostomi</taxon>
        <taxon>Amphibia</taxon>
        <taxon>Batrachia</taxon>
        <taxon>Caudata</taxon>
        <taxon>Salamandroidea</taxon>
        <taxon>Salamandridae</taxon>
        <taxon>Pleurodelinae</taxon>
        <taxon>Pleurodeles</taxon>
    </lineage>
</organism>
<sequence length="80" mass="8883">MLPHRCDRPKKCFFASLMTRARVRNKQVTRCSVQKSVKRCLNAPDGRTCRAWSPACLGRTLCQSSSAELAEPVTCGPSLD</sequence>
<evidence type="ECO:0000313" key="2">
    <source>
        <dbReference type="Proteomes" id="UP001066276"/>
    </source>
</evidence>
<protein>
    <submittedName>
        <fullName evidence="1">Uncharacterized protein</fullName>
    </submittedName>
</protein>
<keyword evidence="2" id="KW-1185">Reference proteome</keyword>
<dbReference type="Proteomes" id="UP001066276">
    <property type="component" value="Chromosome 3_2"/>
</dbReference>
<gene>
    <name evidence="1" type="ORF">NDU88_004457</name>
</gene>
<comment type="caution">
    <text evidence="1">The sequence shown here is derived from an EMBL/GenBank/DDBJ whole genome shotgun (WGS) entry which is preliminary data.</text>
</comment>
<evidence type="ECO:0000313" key="1">
    <source>
        <dbReference type="EMBL" id="KAJ1179221.1"/>
    </source>
</evidence>
<name>A0AAV7TRX5_PLEWA</name>
<proteinExistence type="predicted"/>